<reference evidence="4" key="1">
    <citation type="journal article" date="2019" name="Int. J. Syst. Evol. Microbiol.">
        <title>The Global Catalogue of Microorganisms (GCM) 10K type strain sequencing project: providing services to taxonomists for standard genome sequencing and annotation.</title>
        <authorList>
            <consortium name="The Broad Institute Genomics Platform"/>
            <consortium name="The Broad Institute Genome Sequencing Center for Infectious Disease"/>
            <person name="Wu L."/>
            <person name="Ma J."/>
        </authorList>
    </citation>
    <scope>NUCLEOTIDE SEQUENCE [LARGE SCALE GENOMIC DNA]</scope>
    <source>
        <strain evidence="4">KCTC 3950</strain>
    </source>
</reference>
<gene>
    <name evidence="3" type="ORF">ACFSUF_00445</name>
</gene>
<keyword evidence="4" id="KW-1185">Reference proteome</keyword>
<dbReference type="Gene3D" id="1.50.10.100">
    <property type="entry name" value="Chondroitin AC/alginate lyase"/>
    <property type="match status" value="1"/>
</dbReference>
<dbReference type="PANTHER" id="PTHR38045">
    <property type="entry name" value="CHROMOSOME 1, WHOLE GENOME SHOTGUN SEQUENCE"/>
    <property type="match status" value="1"/>
</dbReference>
<dbReference type="RefSeq" id="WP_377599031.1">
    <property type="nucleotide sequence ID" value="NZ_JBHUME010000002.1"/>
</dbReference>
<dbReference type="Gene3D" id="2.70.98.70">
    <property type="match status" value="1"/>
</dbReference>
<dbReference type="SUPFAM" id="SSF48230">
    <property type="entry name" value="Chondroitin AC/alginate lyase"/>
    <property type="match status" value="1"/>
</dbReference>
<dbReference type="Proteomes" id="UP001597541">
    <property type="component" value="Unassembled WGS sequence"/>
</dbReference>
<accession>A0ABW5P7D8</accession>
<dbReference type="InterPro" id="IPR012480">
    <property type="entry name" value="Hepar_II_III_C"/>
</dbReference>
<dbReference type="EMBL" id="JBHUME010000002">
    <property type="protein sequence ID" value="MFD2610885.1"/>
    <property type="molecule type" value="Genomic_DNA"/>
</dbReference>
<dbReference type="PANTHER" id="PTHR38045:SF1">
    <property type="entry name" value="HEPARINASE II_III-LIKE PROTEIN"/>
    <property type="match status" value="1"/>
</dbReference>
<organism evidence="3 4">
    <name type="scientific">Paenibacillus gansuensis</name>
    <dbReference type="NCBI Taxonomy" id="306542"/>
    <lineage>
        <taxon>Bacteria</taxon>
        <taxon>Bacillati</taxon>
        <taxon>Bacillota</taxon>
        <taxon>Bacilli</taxon>
        <taxon>Bacillales</taxon>
        <taxon>Paenibacillaceae</taxon>
        <taxon>Paenibacillus</taxon>
    </lineage>
</organism>
<evidence type="ECO:0000313" key="4">
    <source>
        <dbReference type="Proteomes" id="UP001597541"/>
    </source>
</evidence>
<feature type="domain" description="Heparinase II/III-like C-terminal" evidence="2">
    <location>
        <begin position="407"/>
        <end position="538"/>
    </location>
</feature>
<sequence length="610" mass="68048">MNMRSLLAALQHGTRKAGGDPEKLLFVECRERLGGGIEGAKLSALTAKLSQFHALGSQLLSEPVQAIPFSAYRLFDTTGDREVFEQAYFSRRKRLDVYAVLSLTNGGEAWIRALEDTIWAICDEYTWCLPAHLGGRSLETGEEHRTALDLFAAETAFYLAEILHVLGDRLSGLVAERAEHEILSRVLQPYASLSPAYGWETADMNWAAVCAGSIGMAAMYLIGEDAEFLPVLHRVLSSMDTYLSGFTEDGACLEGVMYWNYGFVFYTAFAELLRQRTGGEIRLMEQEKIRSIALFQQKCYLGGSAVLSFSDSPDNTEFQPGLTHRLKRYYAEVELPDRQHEAGILADNCFRWIHVIRNLVWYDAGLTAAGVSDTDDYLEQAQIIVSRCTVDGIRIAFSAKGGFNDEPHNHNDAGSFLYFAGGSQLLADPGAGVYSKEYFGPNRYDMIYSGSHGHSVPVVDGCRQQAGRDFRAEVRLAEISETEAVYEMELAGAYACPKLKSLVRHIRFFKADGSLRLTDRFIFGEQPSSYHERFVTFHKPVIDREGLVMITDERSGLTLTVAYDYAQFQASVAEEPFLAKNGDRDRLYLLDISPKIPVVTDTIEVVISLL</sequence>
<dbReference type="Pfam" id="PF07940">
    <property type="entry name" value="Hepar_II_III_C"/>
    <property type="match status" value="1"/>
</dbReference>
<comment type="caution">
    <text evidence="3">The sequence shown here is derived from an EMBL/GenBank/DDBJ whole genome shotgun (WGS) entry which is preliminary data.</text>
</comment>
<evidence type="ECO:0000313" key="3">
    <source>
        <dbReference type="EMBL" id="MFD2610885.1"/>
    </source>
</evidence>
<proteinExistence type="predicted"/>
<name>A0ABW5P7D8_9BACL</name>
<comment type="subcellular location">
    <subcellularLocation>
        <location evidence="1">Cell envelope</location>
    </subcellularLocation>
</comment>
<protein>
    <submittedName>
        <fullName evidence="3">Heparinase II/III family protein</fullName>
    </submittedName>
</protein>
<dbReference type="InterPro" id="IPR008929">
    <property type="entry name" value="Chondroitin_lyas"/>
</dbReference>
<evidence type="ECO:0000256" key="1">
    <source>
        <dbReference type="ARBA" id="ARBA00004196"/>
    </source>
</evidence>
<evidence type="ECO:0000259" key="2">
    <source>
        <dbReference type="Pfam" id="PF07940"/>
    </source>
</evidence>